<protein>
    <submittedName>
        <fullName evidence="1">Uncharacterized protein</fullName>
    </submittedName>
</protein>
<evidence type="ECO:0000313" key="1">
    <source>
        <dbReference type="EMBL" id="UXH78776.1"/>
    </source>
</evidence>
<sequence>MDQDFDQLQGDYLAALRPVVDEAKRWWAAHTPSSHLDLPASYDRMDGFRRRWTTGPAGHPRVLAVFREYYFRTHDLNVDMERRAVAPDDEALTWGQDVQPPDVDYRRPMDFLINDLASVAPDLFDVMQGLNYVPVGKNPMDNEEC</sequence>
<organism evidence="1 2">
    <name type="scientific">Roseateles amylovorans</name>
    <dbReference type="NCBI Taxonomy" id="2978473"/>
    <lineage>
        <taxon>Bacteria</taxon>
        <taxon>Pseudomonadati</taxon>
        <taxon>Pseudomonadota</taxon>
        <taxon>Betaproteobacteria</taxon>
        <taxon>Burkholderiales</taxon>
        <taxon>Sphaerotilaceae</taxon>
        <taxon>Roseateles</taxon>
    </lineage>
</organism>
<accession>A0ABY6B033</accession>
<dbReference type="RefSeq" id="WP_261758607.1">
    <property type="nucleotide sequence ID" value="NZ_CP104562.2"/>
</dbReference>
<evidence type="ECO:0000313" key="2">
    <source>
        <dbReference type="Proteomes" id="UP001064933"/>
    </source>
</evidence>
<reference evidence="1" key="1">
    <citation type="submission" date="2022-10" db="EMBL/GenBank/DDBJ databases">
        <title>Characterization and whole genome sequencing of a new Roseateles species, isolated from fresh water.</title>
        <authorList>
            <person name="Guliayeva D.Y."/>
            <person name="Akhremchuk A.E."/>
            <person name="Sikolenko M.A."/>
            <person name="Valentovich L.N."/>
            <person name="Sidarenka A.V."/>
        </authorList>
    </citation>
    <scope>NUCLEOTIDE SEQUENCE</scope>
    <source>
        <strain evidence="1">BIM B-1768</strain>
    </source>
</reference>
<proteinExistence type="predicted"/>
<dbReference type="Proteomes" id="UP001064933">
    <property type="component" value="Chromosome"/>
</dbReference>
<gene>
    <name evidence="1" type="ORF">N4261_02210</name>
</gene>
<dbReference type="EMBL" id="CP104562">
    <property type="protein sequence ID" value="UXH78776.1"/>
    <property type="molecule type" value="Genomic_DNA"/>
</dbReference>
<name>A0ABY6B033_9BURK</name>
<keyword evidence="2" id="KW-1185">Reference proteome</keyword>